<dbReference type="STRING" id="158441.A0A226D118"/>
<evidence type="ECO:0000256" key="1">
    <source>
        <dbReference type="ARBA" id="ARBA00004613"/>
    </source>
</evidence>
<dbReference type="AlphaFoldDB" id="A0A226D118"/>
<dbReference type="PANTHER" id="PTHR11610">
    <property type="entry name" value="LIPASE"/>
    <property type="match status" value="1"/>
</dbReference>
<evidence type="ECO:0000313" key="7">
    <source>
        <dbReference type="EMBL" id="OXA38544.1"/>
    </source>
</evidence>
<organism evidence="7 8">
    <name type="scientific">Folsomia candida</name>
    <name type="common">Springtail</name>
    <dbReference type="NCBI Taxonomy" id="158441"/>
    <lineage>
        <taxon>Eukaryota</taxon>
        <taxon>Metazoa</taxon>
        <taxon>Ecdysozoa</taxon>
        <taxon>Arthropoda</taxon>
        <taxon>Hexapoda</taxon>
        <taxon>Collembola</taxon>
        <taxon>Entomobryomorpha</taxon>
        <taxon>Isotomoidea</taxon>
        <taxon>Isotomidae</taxon>
        <taxon>Proisotominae</taxon>
        <taxon>Folsomia</taxon>
    </lineage>
</organism>
<evidence type="ECO:0000256" key="2">
    <source>
        <dbReference type="ARBA" id="ARBA00010701"/>
    </source>
</evidence>
<dbReference type="Gene3D" id="3.40.50.1820">
    <property type="entry name" value="alpha/beta hydrolase"/>
    <property type="match status" value="1"/>
</dbReference>
<keyword evidence="8" id="KW-1185">Reference proteome</keyword>
<reference evidence="7 8" key="1">
    <citation type="submission" date="2015-12" db="EMBL/GenBank/DDBJ databases">
        <title>The genome of Folsomia candida.</title>
        <authorList>
            <person name="Faddeeva A."/>
            <person name="Derks M.F."/>
            <person name="Anvar Y."/>
            <person name="Smit S."/>
            <person name="Van Straalen N."/>
            <person name="Roelofs D."/>
        </authorList>
    </citation>
    <scope>NUCLEOTIDE SEQUENCE [LARGE SCALE GENOMIC DNA]</scope>
    <source>
        <strain evidence="7 8">VU population</strain>
        <tissue evidence="7">Whole body</tissue>
    </source>
</reference>
<feature type="chain" id="PRO_5012578732" evidence="5">
    <location>
        <begin position="21"/>
        <end position="604"/>
    </location>
</feature>
<dbReference type="GO" id="GO:0005615">
    <property type="term" value="C:extracellular space"/>
    <property type="evidence" value="ECO:0007669"/>
    <property type="project" value="TreeGrafter"/>
</dbReference>
<feature type="domain" description="Lipase" evidence="6">
    <location>
        <begin position="83"/>
        <end position="341"/>
    </location>
</feature>
<dbReference type="Proteomes" id="UP000198287">
    <property type="component" value="Unassembled WGS sequence"/>
</dbReference>
<keyword evidence="5" id="KW-0732">Signal</keyword>
<evidence type="ECO:0000313" key="8">
    <source>
        <dbReference type="Proteomes" id="UP000198287"/>
    </source>
</evidence>
<dbReference type="InterPro" id="IPR013818">
    <property type="entry name" value="Lipase"/>
</dbReference>
<dbReference type="InterPro" id="IPR029058">
    <property type="entry name" value="AB_hydrolase_fold"/>
</dbReference>
<dbReference type="OrthoDB" id="199913at2759"/>
<dbReference type="GO" id="GO:0016298">
    <property type="term" value="F:lipase activity"/>
    <property type="evidence" value="ECO:0007669"/>
    <property type="project" value="InterPro"/>
</dbReference>
<dbReference type="InterPro" id="IPR000734">
    <property type="entry name" value="TAG_lipase"/>
</dbReference>
<proteinExistence type="inferred from homology"/>
<accession>A0A226D118</accession>
<gene>
    <name evidence="7" type="ORF">Fcan01_26688</name>
</gene>
<dbReference type="PANTHER" id="PTHR11610:SF173">
    <property type="entry name" value="LIPASE DOMAIN-CONTAINING PROTEIN-RELATED"/>
    <property type="match status" value="1"/>
</dbReference>
<sequence length="604" mass="66967">MWKAILFMVPLSGLFVPTNTKTLRLENQTELQNEIQLDAWEIVLAFLDDCVDFTNVGTEPEDIHFFIDGANTQITLTDDIPASFVKGRPLRIFSHGWNSNSGGIFSEVHGAYQNFNVIRVDWRELAKGGIPYCTPATLTKRVGHNIAHLVKRLIDEEYVVASQVHVIGHSLGAHASGWAGKIFQAFGLGKLGRITGLDPAYPGFRSGETNRLSKNDADLVDIIHTNGRDSDDFLTQYDMFHLGITEPIGHYDFYPNGGFNQPGCDGAGAFICSHSRAVELFVETISAKTAFYAKKCGSYDAFIGKDLEGCGDEEFNFMGENLRKTASQGSYFLCTLKSDPFDKGATDGLQCRPTVCEMYKSQTRSPNNLAGLSMELESIVYDENILPNDKEFIGIEEIKNDSPATMRHMVTQTKKTWEMYEMVSRTYWGKVAKFCAQHNWGGAPSCLYVINDCDNVDLFHVKSSKQSEFELSREVIVPPFSRLHVCSTVSVSADTKLGFTAVGRYTAEGLWAAEIARILARDNIYGVLDEAGDAVLVQVDGSIKLSLALEPQFIVAEMDELGQSVCTFTASLIRQAKRVKGKNRAEFDKIMTQIDSLVNGVTKK</sequence>
<feature type="signal peptide" evidence="5">
    <location>
        <begin position="1"/>
        <end position="20"/>
    </location>
</feature>
<evidence type="ECO:0000256" key="3">
    <source>
        <dbReference type="ARBA" id="ARBA00022525"/>
    </source>
</evidence>
<evidence type="ECO:0000259" key="6">
    <source>
        <dbReference type="Pfam" id="PF00151"/>
    </source>
</evidence>
<dbReference type="EMBL" id="LNIX01000045">
    <property type="protein sequence ID" value="OXA38544.1"/>
    <property type="molecule type" value="Genomic_DNA"/>
</dbReference>
<comment type="similarity">
    <text evidence="2 4">Belongs to the AB hydrolase superfamily. Lipase family.</text>
</comment>
<keyword evidence="3" id="KW-0964">Secreted</keyword>
<comment type="caution">
    <text evidence="7">The sequence shown here is derived from an EMBL/GenBank/DDBJ whole genome shotgun (WGS) entry which is preliminary data.</text>
</comment>
<dbReference type="SUPFAM" id="SSF53474">
    <property type="entry name" value="alpha/beta-Hydrolases"/>
    <property type="match status" value="1"/>
</dbReference>
<comment type="subcellular location">
    <subcellularLocation>
        <location evidence="1">Secreted</location>
    </subcellularLocation>
</comment>
<name>A0A226D118_FOLCA</name>
<evidence type="ECO:0000256" key="4">
    <source>
        <dbReference type="RuleBase" id="RU004262"/>
    </source>
</evidence>
<dbReference type="PRINTS" id="PR00821">
    <property type="entry name" value="TAGLIPASE"/>
</dbReference>
<protein>
    <submittedName>
        <fullName evidence="7">Phospholipase A1</fullName>
    </submittedName>
</protein>
<evidence type="ECO:0000256" key="5">
    <source>
        <dbReference type="SAM" id="SignalP"/>
    </source>
</evidence>
<dbReference type="GO" id="GO:0016042">
    <property type="term" value="P:lipid catabolic process"/>
    <property type="evidence" value="ECO:0007669"/>
    <property type="project" value="TreeGrafter"/>
</dbReference>
<dbReference type="Pfam" id="PF00151">
    <property type="entry name" value="Lipase"/>
    <property type="match status" value="1"/>
</dbReference>